<dbReference type="KEGG" id="mflu:HZU40_06105"/>
<dbReference type="Gene3D" id="3.60.110.10">
    <property type="entry name" value="Carbon-nitrogen hydrolase"/>
    <property type="match status" value="1"/>
</dbReference>
<sequence>MTAPLPIALVQAPALPTRDLDRFAADVRTLVAQRPGLRLVVFPELHLDTPAVEPGAAAACPRDLAEPIDGSRGAALAALAGELGIWLVPGSVYELGDDGLVHNTAPVYSPAGERVAAYRKIAPWRPYETVTPGTDFVVFDIPEHGRVGLTICYDAWFPEIARQLTWLGADLILNLVQTPTVDRDQEVVLARANAIVNQVFVASVNAAGPSGIGRSLLVDPEGRVRTQVPGAETAVLTDVLDLAEAARVRDYGTAGLNRLWEQFQPGDTPVALPLYGGKIDPETWGAGRGAADRAATETEGRS</sequence>
<proteinExistence type="inferred from homology"/>
<evidence type="ECO:0000256" key="2">
    <source>
        <dbReference type="SAM" id="MobiDB-lite"/>
    </source>
</evidence>
<protein>
    <submittedName>
        <fullName evidence="4">Carbon-nitrogen hydrolase family protein</fullName>
    </submittedName>
</protein>
<accession>A0A7G8PHR5</accession>
<dbReference type="PANTHER" id="PTHR23088">
    <property type="entry name" value="NITRILASE-RELATED"/>
    <property type="match status" value="1"/>
</dbReference>
<name>A0A7G8PHR5_9MYCO</name>
<dbReference type="GO" id="GO:0016787">
    <property type="term" value="F:hydrolase activity"/>
    <property type="evidence" value="ECO:0007669"/>
    <property type="project" value="UniProtKB-KW"/>
</dbReference>
<evidence type="ECO:0000256" key="1">
    <source>
        <dbReference type="ARBA" id="ARBA00010613"/>
    </source>
</evidence>
<dbReference type="Pfam" id="PF00795">
    <property type="entry name" value="CN_hydrolase"/>
    <property type="match status" value="1"/>
</dbReference>
<dbReference type="PROSITE" id="PS50263">
    <property type="entry name" value="CN_HYDROLASE"/>
    <property type="match status" value="1"/>
</dbReference>
<evidence type="ECO:0000313" key="5">
    <source>
        <dbReference type="Proteomes" id="UP000515498"/>
    </source>
</evidence>
<dbReference type="Proteomes" id="UP000515498">
    <property type="component" value="Chromosome"/>
</dbReference>
<evidence type="ECO:0000313" key="4">
    <source>
        <dbReference type="EMBL" id="QNJ93881.1"/>
    </source>
</evidence>
<feature type="domain" description="CN hydrolase" evidence="3">
    <location>
        <begin position="5"/>
        <end position="242"/>
    </location>
</feature>
<keyword evidence="4" id="KW-0378">Hydrolase</keyword>
<dbReference type="EMBL" id="CP059894">
    <property type="protein sequence ID" value="QNJ93881.1"/>
    <property type="molecule type" value="Genomic_DNA"/>
</dbReference>
<dbReference type="InterPro" id="IPR036526">
    <property type="entry name" value="C-N_Hydrolase_sf"/>
</dbReference>
<dbReference type="RefSeq" id="WP_187097882.1">
    <property type="nucleotide sequence ID" value="NZ_CP059894.1"/>
</dbReference>
<feature type="region of interest" description="Disordered" evidence="2">
    <location>
        <begin position="283"/>
        <end position="302"/>
    </location>
</feature>
<dbReference type="InterPro" id="IPR003010">
    <property type="entry name" value="C-N_Hydrolase"/>
</dbReference>
<feature type="compositionally biased region" description="Basic and acidic residues" evidence="2">
    <location>
        <begin position="290"/>
        <end position="302"/>
    </location>
</feature>
<organism evidence="4 5">
    <name type="scientific">Mycolicibacterium fluoranthenivorans</name>
    <dbReference type="NCBI Taxonomy" id="258505"/>
    <lineage>
        <taxon>Bacteria</taxon>
        <taxon>Bacillati</taxon>
        <taxon>Actinomycetota</taxon>
        <taxon>Actinomycetes</taxon>
        <taxon>Mycobacteriales</taxon>
        <taxon>Mycobacteriaceae</taxon>
        <taxon>Mycolicibacterium</taxon>
    </lineage>
</organism>
<dbReference type="AlphaFoldDB" id="A0A7G8PHR5"/>
<comment type="similarity">
    <text evidence="1">Belongs to the carbon-nitrogen hydrolase superfamily. NIT1/NIT2 family.</text>
</comment>
<evidence type="ECO:0000259" key="3">
    <source>
        <dbReference type="PROSITE" id="PS50263"/>
    </source>
</evidence>
<dbReference type="SUPFAM" id="SSF56317">
    <property type="entry name" value="Carbon-nitrogen hydrolase"/>
    <property type="match status" value="1"/>
</dbReference>
<reference evidence="4 5" key="1">
    <citation type="submission" date="2020-07" db="EMBL/GenBank/DDBJ databases">
        <title>Draft genome sequence of four isobutane-metabolizing strains capable of cometabolically degrading diverse ether contaminants.</title>
        <authorList>
            <person name="Chen W."/>
            <person name="Faulkner N."/>
            <person name="Smith C."/>
            <person name="Hyman M."/>
        </authorList>
    </citation>
    <scope>NUCLEOTIDE SEQUENCE [LARGE SCALE GENOMIC DNA]</scope>
    <source>
        <strain evidence="4 5">2A</strain>
    </source>
</reference>
<dbReference type="CDD" id="cd07197">
    <property type="entry name" value="nitrilase"/>
    <property type="match status" value="1"/>
</dbReference>
<dbReference type="PANTHER" id="PTHR23088:SF27">
    <property type="entry name" value="DEAMINATED GLUTATHIONE AMIDASE"/>
    <property type="match status" value="1"/>
</dbReference>
<gene>
    <name evidence="4" type="ORF">HZU40_06105</name>
</gene>